<name>A0AA38U9C2_9ASTR</name>
<organism evidence="2 3">
    <name type="scientific">Centaurea solstitialis</name>
    <name type="common">yellow star-thistle</name>
    <dbReference type="NCBI Taxonomy" id="347529"/>
    <lineage>
        <taxon>Eukaryota</taxon>
        <taxon>Viridiplantae</taxon>
        <taxon>Streptophyta</taxon>
        <taxon>Embryophyta</taxon>
        <taxon>Tracheophyta</taxon>
        <taxon>Spermatophyta</taxon>
        <taxon>Magnoliopsida</taxon>
        <taxon>eudicotyledons</taxon>
        <taxon>Gunneridae</taxon>
        <taxon>Pentapetalae</taxon>
        <taxon>asterids</taxon>
        <taxon>campanulids</taxon>
        <taxon>Asterales</taxon>
        <taxon>Asteraceae</taxon>
        <taxon>Carduoideae</taxon>
        <taxon>Cardueae</taxon>
        <taxon>Centaureinae</taxon>
        <taxon>Centaurea</taxon>
    </lineage>
</organism>
<evidence type="ECO:0000313" key="3">
    <source>
        <dbReference type="Proteomes" id="UP001172457"/>
    </source>
</evidence>
<protein>
    <submittedName>
        <fullName evidence="2">Uncharacterized protein</fullName>
    </submittedName>
</protein>
<feature type="region of interest" description="Disordered" evidence="1">
    <location>
        <begin position="131"/>
        <end position="161"/>
    </location>
</feature>
<dbReference type="EMBL" id="JARYMX010000001">
    <property type="protein sequence ID" value="KAJ9565572.1"/>
    <property type="molecule type" value="Genomic_DNA"/>
</dbReference>
<dbReference type="AlphaFoldDB" id="A0AA38U9C2"/>
<sequence>MIHFLDLLDENLMKSICEGPIRPTVTVAAVPRTDTCAALPAYVVEKRVDMYSPEKIERHLIDKRALTLLIMALPNDIVPGLDPARRNSVWSITGGLVSSNSDKTEKHEITHGNEIGGGMVAHGNRAIPPIAGQTTMAAERRPKPTEPPPGSEAAPPVRRRL</sequence>
<keyword evidence="3" id="KW-1185">Reference proteome</keyword>
<proteinExistence type="predicted"/>
<accession>A0AA38U9C2</accession>
<dbReference type="Proteomes" id="UP001172457">
    <property type="component" value="Chromosome 1"/>
</dbReference>
<comment type="caution">
    <text evidence="2">The sequence shown here is derived from an EMBL/GenBank/DDBJ whole genome shotgun (WGS) entry which is preliminary data.</text>
</comment>
<evidence type="ECO:0000256" key="1">
    <source>
        <dbReference type="SAM" id="MobiDB-lite"/>
    </source>
</evidence>
<reference evidence="2" key="1">
    <citation type="submission" date="2023-03" db="EMBL/GenBank/DDBJ databases">
        <title>Chromosome-scale reference genome and RAD-based genetic map of yellow starthistle (Centaurea solstitialis) reveal putative structural variation and QTLs associated with invader traits.</title>
        <authorList>
            <person name="Reatini B."/>
            <person name="Cang F.A."/>
            <person name="Jiang Q."/>
            <person name="Mckibben M.T.W."/>
            <person name="Barker M.S."/>
            <person name="Rieseberg L.H."/>
            <person name="Dlugosch K.M."/>
        </authorList>
    </citation>
    <scope>NUCLEOTIDE SEQUENCE</scope>
    <source>
        <strain evidence="2">CAN-66</strain>
        <tissue evidence="2">Leaf</tissue>
    </source>
</reference>
<gene>
    <name evidence="2" type="ORF">OSB04_001538</name>
</gene>
<evidence type="ECO:0000313" key="2">
    <source>
        <dbReference type="EMBL" id="KAJ9565572.1"/>
    </source>
</evidence>